<sequence length="701" mass="77761">MEIIFVYKKSSVSLLPFGIICAISPALADTQHEDTLVVTAEEYNGPVQGYVASSTTTGTKTDTPILEIPQSVSVVTSEEIAVQGTTSLTSALRYTAGMGSSGYDSDEGNLYDAFTLRGFPVSDNALLQDGTRLNPNVLGGSSEPYGLERIEVLKGPSAGLYGNSGPGGVINLISKKPTEKPLHEVGVTYGSHNRRQLTTDHSGMLNDSGTLLYRFTALARKSDTFVDYGRDDRIFVAPALTWKPSDQTSFTLLTHYQKNKATDYSGGSTGADQFGNPRHRYLGEPDLNYWNTTSKSAGYIFEHLFDDTWKFTQNLRYSRSSMDFGYVFLDLWGAPPTDPSIIDRVPNLRHDDYSNMTVDNNVQASWSAIGGIHTTLAGLDYGRSTVDRTGWDGTASPLNIYHPVYGKPVTVNTKPWRRDYATLRQVGLYLQQQSTFADHWVMTLGGRHDWIDYHFDDINRPARSYGRDDHAFTGRAGLNYLFDNGVAPYVSYATSFEPVTRGTTWDGKPFKPTTGRQYEIGLKYQPLDTSALFTVALYDLRQQNVSTPDPKHPREYVQAGEIRARGLELEGKGEIVSGTQIRGSVTLTSAEIIKSNDHAELGRKMPDMPARMAALWVDHRFLPDLMAGLGVRYASGTYNASNQYKTDGHTVFDAMASYQLDQWHLTLNVTNLLDKKYVSACSEMCWYGAPRSVMLTANYAW</sequence>
<feature type="chain" id="PRO_5036197453" evidence="17">
    <location>
        <begin position="29"/>
        <end position="701"/>
    </location>
</feature>
<keyword evidence="3 14" id="KW-0813">Transport</keyword>
<keyword evidence="7 17" id="KW-0732">Signal</keyword>
<keyword evidence="5" id="KW-0410">Iron transport</keyword>
<reference evidence="22" key="1">
    <citation type="journal article" date="2018" name="Genome Biol.">
        <title>SKESA: strategic k-mer extension for scrupulous assemblies.</title>
        <authorList>
            <person name="Souvorov A."/>
            <person name="Agarwala R."/>
            <person name="Lipman D.J."/>
        </authorList>
    </citation>
    <scope>NUCLEOTIDE SEQUENCE</scope>
    <source>
        <strain evidence="22">MA.05/00002289</strain>
        <strain evidence="21">MA.CK_01/00000941</strain>
        <strain evidence="20">MA.CK_95/00012903</strain>
    </source>
</reference>
<keyword evidence="11 14" id="KW-0472">Membrane</keyword>
<evidence type="ECO:0000256" key="1">
    <source>
        <dbReference type="ARBA" id="ARBA00004571"/>
    </source>
</evidence>
<dbReference type="InterPro" id="IPR010105">
    <property type="entry name" value="TonB_sidphr_rcpt"/>
</dbReference>
<dbReference type="GO" id="GO:0015344">
    <property type="term" value="F:siderophore uptake transmembrane transporter activity"/>
    <property type="evidence" value="ECO:0007669"/>
    <property type="project" value="TreeGrafter"/>
</dbReference>
<dbReference type="GO" id="GO:0015891">
    <property type="term" value="P:siderophore transport"/>
    <property type="evidence" value="ECO:0007669"/>
    <property type="project" value="InterPro"/>
</dbReference>
<dbReference type="FunFam" id="2.40.170.20:FF:000005">
    <property type="entry name" value="TonB-dependent siderophore receptor"/>
    <property type="match status" value="1"/>
</dbReference>
<evidence type="ECO:0000256" key="13">
    <source>
        <dbReference type="ARBA" id="ARBA00023237"/>
    </source>
</evidence>
<dbReference type="EMBL" id="DAAUOA010000017">
    <property type="protein sequence ID" value="HAF2205541.1"/>
    <property type="molecule type" value="Genomic_DNA"/>
</dbReference>
<dbReference type="FunFam" id="2.170.130.10:FF:000001">
    <property type="entry name" value="Catecholate siderophore TonB-dependent receptor"/>
    <property type="match status" value="1"/>
</dbReference>
<protein>
    <submittedName>
        <fullName evidence="22">TonB-dependent siderophore receptor</fullName>
    </submittedName>
</protein>
<keyword evidence="6 14" id="KW-0812">Transmembrane</keyword>
<comment type="similarity">
    <text evidence="2 14 16">Belongs to the TonB-dependent receptor family.</text>
</comment>
<keyword evidence="9" id="KW-0406">Ion transport</keyword>
<dbReference type="InterPro" id="IPR010916">
    <property type="entry name" value="TonB_box_CS"/>
</dbReference>
<evidence type="ECO:0000256" key="5">
    <source>
        <dbReference type="ARBA" id="ARBA00022496"/>
    </source>
</evidence>
<evidence type="ECO:0000256" key="2">
    <source>
        <dbReference type="ARBA" id="ARBA00009810"/>
    </source>
</evidence>
<accession>A0A744GHW6</accession>
<dbReference type="SUPFAM" id="SSF56935">
    <property type="entry name" value="Porins"/>
    <property type="match status" value="1"/>
</dbReference>
<evidence type="ECO:0000256" key="6">
    <source>
        <dbReference type="ARBA" id="ARBA00022692"/>
    </source>
</evidence>
<dbReference type="Pfam" id="PF00593">
    <property type="entry name" value="TonB_dep_Rec_b-barrel"/>
    <property type="match status" value="1"/>
</dbReference>
<feature type="domain" description="TonB-dependent receptor-like beta-barrel" evidence="18">
    <location>
        <begin position="242"/>
        <end position="672"/>
    </location>
</feature>
<dbReference type="InterPro" id="IPR012910">
    <property type="entry name" value="Plug_dom"/>
</dbReference>
<dbReference type="GO" id="GO:0038023">
    <property type="term" value="F:signaling receptor activity"/>
    <property type="evidence" value="ECO:0007669"/>
    <property type="project" value="InterPro"/>
</dbReference>
<evidence type="ECO:0000256" key="11">
    <source>
        <dbReference type="ARBA" id="ARBA00023136"/>
    </source>
</evidence>
<gene>
    <name evidence="21" type="ORF">G8N85_003533</name>
    <name evidence="20" type="ORF">G9B68_003565</name>
    <name evidence="22" type="ORF">G9E70_004021</name>
</gene>
<proteinExistence type="inferred from homology"/>
<dbReference type="InterPro" id="IPR039426">
    <property type="entry name" value="TonB-dep_rcpt-like"/>
</dbReference>
<dbReference type="NCBIfam" id="TIGR01783">
    <property type="entry name" value="TonB-siderophor"/>
    <property type="match status" value="1"/>
</dbReference>
<dbReference type="Gene3D" id="2.40.170.20">
    <property type="entry name" value="TonB-dependent receptor, beta-barrel domain"/>
    <property type="match status" value="1"/>
</dbReference>
<evidence type="ECO:0000256" key="4">
    <source>
        <dbReference type="ARBA" id="ARBA00022452"/>
    </source>
</evidence>
<evidence type="ECO:0000256" key="9">
    <source>
        <dbReference type="ARBA" id="ARBA00023065"/>
    </source>
</evidence>
<evidence type="ECO:0000256" key="3">
    <source>
        <dbReference type="ARBA" id="ARBA00022448"/>
    </source>
</evidence>
<keyword evidence="13 14" id="KW-0998">Cell outer membrane</keyword>
<dbReference type="AlphaFoldDB" id="A0A744GHW6"/>
<dbReference type="Gene3D" id="2.170.130.10">
    <property type="entry name" value="TonB-dependent receptor, plug domain"/>
    <property type="match status" value="1"/>
</dbReference>
<feature type="signal peptide" evidence="17">
    <location>
        <begin position="1"/>
        <end position="28"/>
    </location>
</feature>
<comment type="subcellular location">
    <subcellularLocation>
        <location evidence="1 14">Cell outer membrane</location>
        <topology evidence="1 14">Multi-pass membrane protein</topology>
    </subcellularLocation>
</comment>
<evidence type="ECO:0000256" key="8">
    <source>
        <dbReference type="ARBA" id="ARBA00023004"/>
    </source>
</evidence>
<evidence type="ECO:0000256" key="10">
    <source>
        <dbReference type="ARBA" id="ARBA00023077"/>
    </source>
</evidence>
<organism evidence="22">
    <name type="scientific">Salmonella enterica</name>
    <name type="common">Salmonella choleraesuis</name>
    <dbReference type="NCBI Taxonomy" id="28901"/>
    <lineage>
        <taxon>Bacteria</taxon>
        <taxon>Pseudomonadati</taxon>
        <taxon>Pseudomonadota</taxon>
        <taxon>Gammaproteobacteria</taxon>
        <taxon>Enterobacterales</taxon>
        <taxon>Enterobacteriaceae</taxon>
        <taxon>Salmonella</taxon>
    </lineage>
</organism>
<dbReference type="InterPro" id="IPR037066">
    <property type="entry name" value="Plug_dom_sf"/>
</dbReference>
<evidence type="ECO:0000313" key="20">
    <source>
        <dbReference type="EMBL" id="HAF1419155.1"/>
    </source>
</evidence>
<feature type="domain" description="TonB-dependent receptor plug" evidence="19">
    <location>
        <begin position="66"/>
        <end position="169"/>
    </location>
</feature>
<evidence type="ECO:0000259" key="18">
    <source>
        <dbReference type="Pfam" id="PF00593"/>
    </source>
</evidence>
<dbReference type="EMBL" id="DAAUPK010000018">
    <property type="protein sequence ID" value="HAF2571094.1"/>
    <property type="molecule type" value="Genomic_DNA"/>
</dbReference>
<dbReference type="CDD" id="cd01347">
    <property type="entry name" value="ligand_gated_channel"/>
    <property type="match status" value="1"/>
</dbReference>
<evidence type="ECO:0000256" key="15">
    <source>
        <dbReference type="PROSITE-ProRule" id="PRU10143"/>
    </source>
</evidence>
<name>A0A744GHW6_SALER</name>
<evidence type="ECO:0000256" key="14">
    <source>
        <dbReference type="PROSITE-ProRule" id="PRU01360"/>
    </source>
</evidence>
<evidence type="ECO:0000259" key="19">
    <source>
        <dbReference type="Pfam" id="PF07715"/>
    </source>
</evidence>
<evidence type="ECO:0000256" key="17">
    <source>
        <dbReference type="SAM" id="SignalP"/>
    </source>
</evidence>
<dbReference type="PANTHER" id="PTHR32552:SF68">
    <property type="entry name" value="FERRICHROME OUTER MEMBRANE TRANSPORTER_PHAGE RECEPTOR"/>
    <property type="match status" value="1"/>
</dbReference>
<evidence type="ECO:0000256" key="7">
    <source>
        <dbReference type="ARBA" id="ARBA00022729"/>
    </source>
</evidence>
<dbReference type="InterPro" id="IPR000531">
    <property type="entry name" value="Beta-barrel_TonB"/>
</dbReference>
<dbReference type="PANTHER" id="PTHR32552">
    <property type="entry name" value="FERRICHROME IRON RECEPTOR-RELATED"/>
    <property type="match status" value="1"/>
</dbReference>
<evidence type="ECO:0000256" key="12">
    <source>
        <dbReference type="ARBA" id="ARBA00023170"/>
    </source>
</evidence>
<dbReference type="GO" id="GO:0009279">
    <property type="term" value="C:cell outer membrane"/>
    <property type="evidence" value="ECO:0007669"/>
    <property type="project" value="UniProtKB-SubCell"/>
</dbReference>
<keyword evidence="4 14" id="KW-1134">Transmembrane beta strand</keyword>
<evidence type="ECO:0000313" key="21">
    <source>
        <dbReference type="EMBL" id="HAF2205541.1"/>
    </source>
</evidence>
<keyword evidence="12 22" id="KW-0675">Receptor</keyword>
<dbReference type="EMBL" id="DAAUMU010000019">
    <property type="protein sequence ID" value="HAF1419155.1"/>
    <property type="molecule type" value="Genomic_DNA"/>
</dbReference>
<reference evidence="22" key="2">
    <citation type="submission" date="2020-02" db="EMBL/GenBank/DDBJ databases">
        <authorList>
            <consortium name="NCBI Pathogen Detection Project"/>
        </authorList>
    </citation>
    <scope>NUCLEOTIDE SEQUENCE</scope>
    <source>
        <strain evidence="22">MA.05/00002289</strain>
        <strain evidence="21">MA.CK_01/00000941</strain>
        <strain evidence="20">MA.CK_95/00012903</strain>
    </source>
</reference>
<dbReference type="Pfam" id="PF07715">
    <property type="entry name" value="Plug"/>
    <property type="match status" value="1"/>
</dbReference>
<keyword evidence="10 15" id="KW-0798">TonB box</keyword>
<dbReference type="PROSITE" id="PS00430">
    <property type="entry name" value="TONB_DEPENDENT_REC_1"/>
    <property type="match status" value="1"/>
</dbReference>
<evidence type="ECO:0000256" key="16">
    <source>
        <dbReference type="RuleBase" id="RU003357"/>
    </source>
</evidence>
<evidence type="ECO:0000313" key="22">
    <source>
        <dbReference type="EMBL" id="HAF2571094.1"/>
    </source>
</evidence>
<keyword evidence="8" id="KW-0408">Iron</keyword>
<feature type="short sequence motif" description="TonB box" evidence="15">
    <location>
        <begin position="35"/>
        <end position="41"/>
    </location>
</feature>
<dbReference type="PROSITE" id="PS52016">
    <property type="entry name" value="TONB_DEPENDENT_REC_3"/>
    <property type="match status" value="1"/>
</dbReference>
<comment type="caution">
    <text evidence="22">The sequence shown here is derived from an EMBL/GenBank/DDBJ whole genome shotgun (WGS) entry which is preliminary data.</text>
</comment>
<dbReference type="InterPro" id="IPR036942">
    <property type="entry name" value="Beta-barrel_TonB_sf"/>
</dbReference>